<keyword evidence="3" id="KW-0732">Signal</keyword>
<dbReference type="PROSITE" id="PS01186">
    <property type="entry name" value="EGF_2"/>
    <property type="match status" value="1"/>
</dbReference>
<dbReference type="Gene3D" id="2.10.25.10">
    <property type="entry name" value="Laminin"/>
    <property type="match status" value="1"/>
</dbReference>
<dbReference type="InterPro" id="IPR000742">
    <property type="entry name" value="EGF"/>
</dbReference>
<name>A0AAE1D2V4_9GAST</name>
<proteinExistence type="predicted"/>
<feature type="signal peptide" evidence="3">
    <location>
        <begin position="1"/>
        <end position="21"/>
    </location>
</feature>
<dbReference type="Pfam" id="PF23106">
    <property type="entry name" value="EGF_Teneurin"/>
    <property type="match status" value="1"/>
</dbReference>
<feature type="compositionally biased region" description="Polar residues" evidence="1">
    <location>
        <begin position="561"/>
        <end position="572"/>
    </location>
</feature>
<feature type="compositionally biased region" description="Low complexity" evidence="1">
    <location>
        <begin position="27"/>
        <end position="46"/>
    </location>
</feature>
<dbReference type="EMBL" id="JAWDGP010005620">
    <property type="protein sequence ID" value="KAK3754951.1"/>
    <property type="molecule type" value="Genomic_DNA"/>
</dbReference>
<dbReference type="PROSITE" id="PS51233">
    <property type="entry name" value="VWFD"/>
    <property type="match status" value="1"/>
</dbReference>
<dbReference type="InterPro" id="IPR001846">
    <property type="entry name" value="VWF_type-D"/>
</dbReference>
<evidence type="ECO:0000313" key="5">
    <source>
        <dbReference type="EMBL" id="KAK3754951.1"/>
    </source>
</evidence>
<feature type="transmembrane region" description="Helical" evidence="2">
    <location>
        <begin position="4778"/>
        <end position="4804"/>
    </location>
</feature>
<feature type="domain" description="VWFD" evidence="4">
    <location>
        <begin position="4172"/>
        <end position="4361"/>
    </location>
</feature>
<feature type="region of interest" description="Disordered" evidence="1">
    <location>
        <begin position="21"/>
        <end position="46"/>
    </location>
</feature>
<keyword evidence="2" id="KW-0472">Membrane</keyword>
<feature type="region of interest" description="Disordered" evidence="1">
    <location>
        <begin position="545"/>
        <end position="572"/>
    </location>
</feature>
<gene>
    <name evidence="5" type="ORF">RRG08_004071</name>
</gene>
<feature type="chain" id="PRO_5042183744" description="VWFD domain-containing protein" evidence="3">
    <location>
        <begin position="22"/>
        <end position="4861"/>
    </location>
</feature>
<feature type="region of interest" description="Disordered" evidence="1">
    <location>
        <begin position="4811"/>
        <end position="4861"/>
    </location>
</feature>
<protein>
    <recommendedName>
        <fullName evidence="4">VWFD domain-containing protein</fullName>
    </recommendedName>
</protein>
<feature type="region of interest" description="Disordered" evidence="1">
    <location>
        <begin position="129"/>
        <end position="154"/>
    </location>
</feature>
<dbReference type="Proteomes" id="UP001283361">
    <property type="component" value="Unassembled WGS sequence"/>
</dbReference>
<keyword evidence="2" id="KW-0812">Transmembrane</keyword>
<evidence type="ECO:0000313" key="6">
    <source>
        <dbReference type="Proteomes" id="UP001283361"/>
    </source>
</evidence>
<comment type="caution">
    <text evidence="5">The sequence shown here is derived from an EMBL/GenBank/DDBJ whole genome shotgun (WGS) entry which is preliminary data.</text>
</comment>
<dbReference type="Pfam" id="PF00094">
    <property type="entry name" value="VWD"/>
    <property type="match status" value="1"/>
</dbReference>
<keyword evidence="6" id="KW-1185">Reference proteome</keyword>
<reference evidence="5" key="1">
    <citation type="journal article" date="2023" name="G3 (Bethesda)">
        <title>A reference genome for the long-term kleptoplast-retaining sea slug Elysia crispata morphotype clarki.</title>
        <authorList>
            <person name="Eastman K.E."/>
            <person name="Pendleton A.L."/>
            <person name="Shaikh M.A."/>
            <person name="Suttiyut T."/>
            <person name="Ogas R."/>
            <person name="Tomko P."/>
            <person name="Gavelis G."/>
            <person name="Widhalm J.R."/>
            <person name="Wisecaver J.H."/>
        </authorList>
    </citation>
    <scope>NUCLEOTIDE SEQUENCE</scope>
    <source>
        <strain evidence="5">ECLA1</strain>
    </source>
</reference>
<dbReference type="Pfam" id="PF26129">
    <property type="entry name" value="Vwde"/>
    <property type="match status" value="1"/>
</dbReference>
<evidence type="ECO:0000256" key="1">
    <source>
        <dbReference type="SAM" id="MobiDB-lite"/>
    </source>
</evidence>
<keyword evidence="2" id="KW-1133">Transmembrane helix</keyword>
<evidence type="ECO:0000259" key="4">
    <source>
        <dbReference type="PROSITE" id="PS51233"/>
    </source>
</evidence>
<dbReference type="CDD" id="cd00117">
    <property type="entry name" value="TFP"/>
    <property type="match status" value="1"/>
</dbReference>
<sequence length="4861" mass="538644">MSPSKGVLVLFFVFVLYSSHSDSTDVTPSKSAKPPSCSGSSSNTTITTTVTTTETRSVYNSSTGLWVNVTTTGNSTIIGPGGSNSTGCSKPPKAPCNGTSSTTVLITETKSVYNSTTGLWVNVTTTRNQTVTRPPGSNSTSCDDKVPPPDTGNKTLCNGTSATTTVTVTETKPMYNANTGLWENVTTTRNYTVTRPPGSNATSCESVDEGWRAYVYFKSNMMKYTFKEWMDYFKSVSKNEWDFEAFEDDLGDNITDIECSAASQTRLQISSIMNVFRVFKDIQKAEEREESCRWLKASLRLNLRHRHSCMDDHSDDGMDSSDSGVMARRLRATHTAEMNGFGEVLCALPFRGNKTVWTDAQSNMTCNLWAIRNTILASLHIKLGWDEDSSCKEATMALSYLQNYLQPCNSRLRFLLATLIRQAEMRQRMVCTPPTCNIPYASTCALDAEMRMKKFLENSGPMNVSMGQGANQTQNMPSQNTTGGPMKDEIEKFCRGMQITFACVANHTISCDSDTYGSLNMRVQLVSKQFRRICGDVITLPPEKCKPPPAMPLEADRPDRNNTSSGHSGMINMTSPSTAVLIRRMAQYSLFNDTFLCQVTLRTDAKYDMELVKEVCGLKGVDDELRCLSNTMKNGISTDPNIVKCNASRGDESRCMLRGDRKTATGTARCAAKSECSLPIKQTETLECCDDNLCNHVTYNASSSSCPCKSLDASEMIRKALTGPTMNESMCTSLRENLQDAMQGCSDYSRHSLTVSPTFNGIQRRCRKLRATDILYAARCGNACLEGYDWTQVCELLGFPPCGTSYADCLAAKSAGCSGRQIVRIQSLRILSFQAGGTCSRGNETSEILQSGQSSSDPFVNAVFRVATPLYSCISQWIITPDPKATWPDIILGLRKCLADTNITQLPNNVVSRRIIHLVSSLSNAVLKMRNETTFNPACLVINGRAIFQYHLLAANIPPLSSNVCRNQFIGQLSLLNCSDEVKQIVQSAFIPDCVETYAQNCQFQEIKNCFFGFTTSAVKNVDELMDCLKNTTGSCEAYEREAIIQVAREIVEATEYKEKDNVTNQKEDKREPVPLPYDKDSVQKYYGNSTCVCDPALAVHCIFEVHHLSKQDDPDWENLCPLVNKSSMCAHRYVQGCDEPKQKTVKEIVSKLNYGLRKTCEDPPESECKSIKAMDCVMDLMKYQKANRKADNITTCIEISKTRKCIEKSLKGCERTTELKVNSLLNEVIERWDDLDCEDPDALLGTCRDLFEENVKHILSVDMNAMFSNLENNITKQWDDFQEVCEDMDDAWECVSSTLENIKRRGSKIIMDSLKGIYLSMKKMCMRRATPLKCYSCFGQGPKSCASGETAEQCNAGSVCQTVNDQGTVMSRGCTPRPSCMPGCIDNKCTYCCSDSLCNDLDNGPITGSCDRQAMSQCIFDLSLEFTEKDSFSCSSVELALDCLRHERMQCQMGGVSFSLEEVSSASLRAQVQVCQLQEANQVCTIQPVTATASFVSACGMHIDKKSLCSIVADNRKALMLAKNNCTEDEIEDIKRNVMAFEDTLGYLDCSDPYGFILGKDCRVAEAMECLEYLTMNMNETLSCDEISKGAGCIDKHLKECKPDLYLWPIRQRFEDILKNSVSGSCDAQISDNDMKDKAVTEIEKCLDGFVRALGKSNPLDSILNAAEGLQACLFDLDPELILKLTSVQGLYLETVATIIETITENNVTSMAGGPSSLTSMCSKGLDKLVRHHALNALILPLTVTKRVPSVCKSLEETVEMVTEESCAMEIKDDNAFIAFVFGLLDMMRDKLFVGFCPDVQPIPRCLVDRAEQCLEQFSAYVGFGHENSSVLCDEARALVSCAKSFASTCSDGETLKKLRSKSYFAVDTITQVCSEDPDLVGAARCSLLRQFKLDAKPGCNLSLPAQCDAVTDNSTCLEVEKTIPCFLEGVGGCLDTYRSVASTPYKRFKNQVATCRSPTWPDGTPRDDASLFRACNDPPSKCNVPRAANCLSTLAKSMGQGGANITEGVAVAKACLEENFYCFSSVITLLSSNITEYSQLLVNLLQLTPEWSQMESGLIIRLLNLPTFVLGALEQTPAVSLNLWDICWNMDSALSQLQAVGKDFPNMDLQSFKESTEDLKFSIQNMCNNFGAVAEMLQFPQQENPTCAAAAITTNIDILMSRSMAEFYRNEQVGAPSVCSFFMVLNESMSASLQASPLSLDDCSEGFRAQVSFKMHVIHLMIRNRCEMVKSGGSPRCSIKEVGKCVRRLYNKGMLLGITQTAPDICNELMQAEDCVRRFSFKCDDSRMGRVRFMWRSVQRAAERTCEQQRHVSVCDDGMDPEHAECDVHKAKKCSLKQLRNVIDPFARHNKKCRHLGKNIECIKAYTKNCTDIKLPKLFMLDPDDVEDVQELLKCDKDADDETFGCRKGCMIDSAQECLATFQSSMSRNMWGVLTSETCSSINDMRFCVATHTKTCRLNEKRVVIRAQDKLLERFPQHHEACVDVAKCTGDFDSLVRQIKDLKAIDAPGYGDDLYGDDDACDDEMKNGNDAGQVCDKDMSSGKSDMGRDGYNDGKDMKSTGPSLEALCNRIRQIWTTCLQPGMKLLPQEKSTTAMSMYNSIWAVVEEQCSDTTQVSCYMCKNETDPNACEKDIQRCPFNQKVCLLHQSSEGKEIRYSASCANPRSCYNDANDNTQVSCCDGYLCNTPTEVSKSAIDLEPETCKFENALMCALDFTMMYISTDEIKCRRSTQRLTCVQRYGQTCTSKASKSLIEATNGVFLELASSSCLVEPTLDDCFSLAIFSMQAILSNSYASEGNLPCVALQETEDSVKQTIANGNCSDTGRVSLESSLAFIRSIVGPYCEPGECDAVNWADIISGDGVCSRQIFRGIKSIYYGYNELAKSKPDCRLLSSYVEEAQSLLGNCKLVAFLEGKLKALDSNVQQRCGQIITSSLPPVCVGTCQTDVVLTFVRQLRSDFDAASDQNATCITLMQLERVYFAYTKDCTSVQQRDVVRNIMLKLASEIEYCEQSDSSFEFDLELKRDIYYRAIECQLDFQSEVAKAFESGNQEILCNAVKDVENCEYELPSVFEELIMGSTKDLLSFIETAGLCDGSSVSQNGTVTRKKRATCDISLLSNLIQLLLIPPNVALASFESRDIYCQETKASFEQAKSIESACAGSLNLFQQKLFDIMKMTVEKNNEKLCPPLRFEEETCKPEMVSSCFDDFFNILGFANIPTDSVCRQARFSLECMSRFTDSCGSAENGTAMEVIHVAVRMVKHIVTNKCPGLVEYLFCRGDLSTISEGCQLEKANQCAAEAKPELSQRFTEGYCESKQEKVDCTKKNLIGCEDKQIKNVTLPSQQLDSICGIKNTTLDGICRSHSHCSMNDVEACFSGHDKCENQGTIFSCDTDLNKQQPLCKETIFSAITKIYFLQFYSADHDRCNFTIIFNGNNFVTSMCVKKISYEIFSQLSNATSSADQILHQSIKTVSECINGSSVRRMIDVGALQKWLISINDTLNTENMRNNLPSGLDPPADSGNCSYSKVSACISLRINLLLYMKFLNTVERNKFCKSYSENSIAECFKENLESCSEDKKTWYASVNARVNKVIDDLGVCEPPQTCIVSEAYACINKFGAMISQFDRTQDKIALCTGRIETKSCIESFTYTCSNSKANEVMRSYNELVTKVNIESLCKGVELPPPPICPELPESNRVCYMGSAFTCLFKFSINILQGDSLIWRQQCMTIQKMMTCVARSTSGCKETDEDVKSIRRLLKEFVAKAGDHCPWLTENLCTEQAPCPVTTAGCEVDLEQGLINRRTDVCTLERIATECVKNNTLRCTKAQRNQALNVMKKKLEAADLPGDLMCDGGNIEGHLYSFLMASADVTVSSRNTSACANYDKLYNNLNTQYSNPDSKEDVTLAKSLIDVLYTERVRECKGGVSDKCAIHFPVKSFGTLITDLMVKDLHLTSFCAQAQALLIMNETYSDCSSKLFNLLQTPYMNKCMDKTISCGEAEKNLADCISGFGDISTLSCSGQQKAAGCVSTHLPSHCAYNEQWLNATNLCSDVVVLQAMHTGRSKQFICEAGLVGYFGWKRVAGSGNFTITIDTVAKDADSVPRCLKGPKENDPIPQVFYTGPRSKQPMSNLVEFNVYGREDYKKDGPQVVQVGFTLSIGSESYNLPVTMVYVNDRNIPNSVCSSINDPHIRTHDDIKYNNMDVGRFILWRHTMLAEAVVVQYSQCAKYGSCNCGVKVYAGTSSVTFDLCDQNTDLVSYYAEAGADAFNQQWMAVMMGTDLNTYSVVLLSSGTIVKVRIEGKFMNVWVTPSGRDVGATQGLCGVYDGDGYNDFQLPDFSQYEMKKVDGDSGDLVPNDFNKQWKITKAQADDYNQVFVPNVTISTNPVPINCYTWIPRAGETSVTKCGKWANLAFCGLVNGDDQVAALLANFKQSSNSGQRRKRQATDQNDEDGVSLTVENARWPTQSGWTLESATAWCLDNIPDDTLQKCIQAVDSLNGTLELFQLDEQVKDCVGDIKASDGTDWLEGARISAYEHCIAELNENPSYQNNAESSNLAIQFLDSTCTPPDCSGHGSCSKGSCNCYDGYYGTRCDISREDLSPPVLKEPEDGVHMCEIDSNSDCSSVFISGSNFVSSSRLSCHFEEVAVTEVGQREIPGSQKQIVQAQLIARDRVRCDLGERSTWKRSLRISVSNDGITPHSQYQLFVAYDPVCFNCDPSTCIKQTGVCVIGNTCVMPGVSSIYDECEYCDLKNPTQWTIRKNLDYCKDRPEDNSDESNNSESNNSDTLLVPLVGAGCALLALLIIAVIGLIVFLKRRDNRKRNERQERNGQGNLGYVTEQPPFDGSPVLRVNTREDQSGKNLSPDHYQVDA</sequence>
<evidence type="ECO:0000256" key="2">
    <source>
        <dbReference type="SAM" id="Phobius"/>
    </source>
</evidence>
<evidence type="ECO:0000256" key="3">
    <source>
        <dbReference type="SAM" id="SignalP"/>
    </source>
</evidence>
<organism evidence="5 6">
    <name type="scientific">Elysia crispata</name>
    <name type="common">lettuce slug</name>
    <dbReference type="NCBI Taxonomy" id="231223"/>
    <lineage>
        <taxon>Eukaryota</taxon>
        <taxon>Metazoa</taxon>
        <taxon>Spiralia</taxon>
        <taxon>Lophotrochozoa</taxon>
        <taxon>Mollusca</taxon>
        <taxon>Gastropoda</taxon>
        <taxon>Heterobranchia</taxon>
        <taxon>Euthyneura</taxon>
        <taxon>Panpulmonata</taxon>
        <taxon>Sacoglossa</taxon>
        <taxon>Placobranchoidea</taxon>
        <taxon>Plakobranchidae</taxon>
        <taxon>Elysia</taxon>
    </lineage>
</organism>
<accession>A0AAE1D2V4</accession>
<dbReference type="InterPro" id="IPR058727">
    <property type="entry name" value="Helical_Vwde"/>
</dbReference>